<keyword evidence="3" id="KW-1185">Reference proteome</keyword>
<reference evidence="2 3" key="1">
    <citation type="journal article" date="2016" name="Mol. Biol. Evol.">
        <title>Comparative Genomics of Early-Diverging Mushroom-Forming Fungi Provides Insights into the Origins of Lignocellulose Decay Capabilities.</title>
        <authorList>
            <person name="Nagy L.G."/>
            <person name="Riley R."/>
            <person name="Tritt A."/>
            <person name="Adam C."/>
            <person name="Daum C."/>
            <person name="Floudas D."/>
            <person name="Sun H."/>
            <person name="Yadav J.S."/>
            <person name="Pangilinan J."/>
            <person name="Larsson K.H."/>
            <person name="Matsuura K."/>
            <person name="Barry K."/>
            <person name="Labutti K."/>
            <person name="Kuo R."/>
            <person name="Ohm R.A."/>
            <person name="Bhattacharya S.S."/>
            <person name="Shirouzu T."/>
            <person name="Yoshinaga Y."/>
            <person name="Martin F.M."/>
            <person name="Grigoriev I.V."/>
            <person name="Hibbett D.S."/>
        </authorList>
    </citation>
    <scope>NUCLEOTIDE SEQUENCE [LARGE SCALE GENOMIC DNA]</scope>
    <source>
        <strain evidence="2 3">HHB12029</strain>
    </source>
</reference>
<evidence type="ECO:0000313" key="3">
    <source>
        <dbReference type="Proteomes" id="UP000077266"/>
    </source>
</evidence>
<name>A0A165EX05_EXIGL</name>
<keyword evidence="1" id="KW-0812">Transmembrane</keyword>
<evidence type="ECO:0000313" key="2">
    <source>
        <dbReference type="EMBL" id="KZV87886.1"/>
    </source>
</evidence>
<accession>A0A165EX05</accession>
<protein>
    <submittedName>
        <fullName evidence="2">Uncharacterized protein</fullName>
    </submittedName>
</protein>
<keyword evidence="1" id="KW-1133">Transmembrane helix</keyword>
<organism evidence="2 3">
    <name type="scientific">Exidia glandulosa HHB12029</name>
    <dbReference type="NCBI Taxonomy" id="1314781"/>
    <lineage>
        <taxon>Eukaryota</taxon>
        <taxon>Fungi</taxon>
        <taxon>Dikarya</taxon>
        <taxon>Basidiomycota</taxon>
        <taxon>Agaricomycotina</taxon>
        <taxon>Agaricomycetes</taxon>
        <taxon>Auriculariales</taxon>
        <taxon>Exidiaceae</taxon>
        <taxon>Exidia</taxon>
    </lineage>
</organism>
<dbReference type="InParanoid" id="A0A165EX05"/>
<proteinExistence type="predicted"/>
<gene>
    <name evidence="2" type="ORF">EXIGLDRAFT_773181</name>
</gene>
<feature type="transmembrane region" description="Helical" evidence="1">
    <location>
        <begin position="145"/>
        <end position="161"/>
    </location>
</feature>
<dbReference type="EMBL" id="KV426112">
    <property type="protein sequence ID" value="KZV87886.1"/>
    <property type="molecule type" value="Genomic_DNA"/>
</dbReference>
<keyword evidence="1" id="KW-0472">Membrane</keyword>
<evidence type="ECO:0000256" key="1">
    <source>
        <dbReference type="SAM" id="Phobius"/>
    </source>
</evidence>
<feature type="transmembrane region" description="Helical" evidence="1">
    <location>
        <begin position="76"/>
        <end position="101"/>
    </location>
</feature>
<dbReference type="AlphaFoldDB" id="A0A165EX05"/>
<sequence>MPSGITLQSNAHFTAQRVQGALRQLIPLPNPVDEWKAMGQLVSSIMILSFCATPPADSGLAPAHALSSSTLYPFPAFIRVVVNVAQTTLGLTVIAAFFLIVHTRDMAAEEFETFANAHPIQARLPTLCFSVTAACLLVAASIVHYPALIATLAIIVIVVAWEQRKRVRDGVEKFGREMRKAAKAKLQQRGAVEGLPVTGSEKVAQGP</sequence>
<dbReference type="Proteomes" id="UP000077266">
    <property type="component" value="Unassembled WGS sequence"/>
</dbReference>